<name>Q0UE60_PHANO</name>
<proteinExistence type="predicted"/>
<gene>
    <name evidence="2" type="ORF">SNOG_09954</name>
</gene>
<sequence>MDIQGVLFGASLVLRWPVRAGSGSGRHISREAPRPQAPLALEES</sequence>
<evidence type="ECO:0000313" key="2">
    <source>
        <dbReference type="EMBL" id="EAT82289.1"/>
    </source>
</evidence>
<dbReference type="GeneID" id="5977145"/>
<evidence type="ECO:0000313" key="3">
    <source>
        <dbReference type="Proteomes" id="UP000001055"/>
    </source>
</evidence>
<organism evidence="2 3">
    <name type="scientific">Phaeosphaeria nodorum (strain SN15 / ATCC MYA-4574 / FGSC 10173)</name>
    <name type="common">Glume blotch fungus</name>
    <name type="synonym">Parastagonospora nodorum</name>
    <dbReference type="NCBI Taxonomy" id="321614"/>
    <lineage>
        <taxon>Eukaryota</taxon>
        <taxon>Fungi</taxon>
        <taxon>Dikarya</taxon>
        <taxon>Ascomycota</taxon>
        <taxon>Pezizomycotina</taxon>
        <taxon>Dothideomycetes</taxon>
        <taxon>Pleosporomycetidae</taxon>
        <taxon>Pleosporales</taxon>
        <taxon>Pleosporineae</taxon>
        <taxon>Phaeosphaeriaceae</taxon>
        <taxon>Parastagonospora</taxon>
    </lineage>
</organism>
<dbReference type="KEGG" id="pno:SNOG_09954"/>
<feature type="region of interest" description="Disordered" evidence="1">
    <location>
        <begin position="21"/>
        <end position="44"/>
    </location>
</feature>
<reference evidence="3" key="1">
    <citation type="journal article" date="2007" name="Plant Cell">
        <title>Dothideomycete-plant interactions illuminated by genome sequencing and EST analysis of the wheat pathogen Stagonospora nodorum.</title>
        <authorList>
            <person name="Hane J.K."/>
            <person name="Lowe R.G."/>
            <person name="Solomon P.S."/>
            <person name="Tan K.C."/>
            <person name="Schoch C.L."/>
            <person name="Spatafora J.W."/>
            <person name="Crous P.W."/>
            <person name="Kodira C."/>
            <person name="Birren B.W."/>
            <person name="Galagan J.E."/>
            <person name="Torriani S.F."/>
            <person name="McDonald B.A."/>
            <person name="Oliver R.P."/>
        </authorList>
    </citation>
    <scope>NUCLEOTIDE SEQUENCE [LARGE SCALE GENOMIC DNA]</scope>
    <source>
        <strain evidence="3">SN15 / ATCC MYA-4574 / FGSC 10173</strain>
    </source>
</reference>
<evidence type="ECO:0000256" key="1">
    <source>
        <dbReference type="SAM" id="MobiDB-lite"/>
    </source>
</evidence>
<dbReference type="EMBL" id="CH445340">
    <property type="protein sequence ID" value="EAT82289.1"/>
    <property type="molecule type" value="Genomic_DNA"/>
</dbReference>
<dbReference type="AlphaFoldDB" id="Q0UE60"/>
<dbReference type="InParanoid" id="Q0UE60"/>
<accession>Q0UE60</accession>
<protein>
    <submittedName>
        <fullName evidence="2">Uncharacterized protein</fullName>
    </submittedName>
</protein>
<dbReference type="Proteomes" id="UP000001055">
    <property type="component" value="Unassembled WGS sequence"/>
</dbReference>
<dbReference type="RefSeq" id="XP_001800239.1">
    <property type="nucleotide sequence ID" value="XM_001800187.1"/>
</dbReference>